<gene>
    <name evidence="2" type="ORF">EQG61_10910</name>
</gene>
<keyword evidence="3" id="KW-1185">Reference proteome</keyword>
<feature type="chain" id="PRO_5020594463" evidence="1">
    <location>
        <begin position="23"/>
        <end position="385"/>
    </location>
</feature>
<sequence>MKHKVLLMAALIGCLSFQSSQAQGFLGKLKDKATGKSNSSSGNKETEKDSLAQDLEKITIKQDRNNIGGIYYFQKPLIHEGNDSGFGPKKTMFKKVLIEADADKGWIWMRTRKWEEGLFGKLLFSMGDESWVKDLAKANIISGLNGSSSQENMRYHYLDLMKMNSGEKAAWQPFQMDRVQLTWLEPGVLVLHTSTTLAKSLKACEGPSFINTEFYGEQQFNLVYKAGADISKWTTEKIKQRIFEQALKRCEFFLADALAKNVMPNKVTGSKEEPSNAAILKAAQERATHYKYAETIDYVYPTSAWVNRYENIWNGNVVLRTLTNRRMNFVVVYKKVNGKCYYEEMTLEQPNTYTAGTIDEKFTGNGVFVSGNMGIRAVDCSKVKK</sequence>
<comment type="caution">
    <text evidence="2">The sequence shown here is derived from an EMBL/GenBank/DDBJ whole genome shotgun (WGS) entry which is preliminary data.</text>
</comment>
<name>A0A4Q1K7B7_9FLAO</name>
<organism evidence="2 3">
    <name type="scientific">Flavobacterium stagni</name>
    <dbReference type="NCBI Taxonomy" id="2506421"/>
    <lineage>
        <taxon>Bacteria</taxon>
        <taxon>Pseudomonadati</taxon>
        <taxon>Bacteroidota</taxon>
        <taxon>Flavobacteriia</taxon>
        <taxon>Flavobacteriales</taxon>
        <taxon>Flavobacteriaceae</taxon>
        <taxon>Flavobacterium</taxon>
    </lineage>
</organism>
<dbReference type="Proteomes" id="UP000289857">
    <property type="component" value="Unassembled WGS sequence"/>
</dbReference>
<accession>A0A4Q1K7B7</accession>
<protein>
    <submittedName>
        <fullName evidence="2">Uncharacterized protein</fullName>
    </submittedName>
</protein>
<dbReference type="EMBL" id="SBKN01000006">
    <property type="protein sequence ID" value="RXR21984.1"/>
    <property type="molecule type" value="Genomic_DNA"/>
</dbReference>
<evidence type="ECO:0000256" key="1">
    <source>
        <dbReference type="SAM" id="SignalP"/>
    </source>
</evidence>
<reference evidence="3" key="1">
    <citation type="submission" date="2019-01" db="EMBL/GenBank/DDBJ databases">
        <title>Cytophagaceae bacterium strain CAR-16.</title>
        <authorList>
            <person name="Chen W.-M."/>
        </authorList>
    </citation>
    <scope>NUCLEOTIDE SEQUENCE [LARGE SCALE GENOMIC DNA]</scope>
    <source>
        <strain evidence="3">WWJ-16</strain>
    </source>
</reference>
<evidence type="ECO:0000313" key="2">
    <source>
        <dbReference type="EMBL" id="RXR21984.1"/>
    </source>
</evidence>
<evidence type="ECO:0000313" key="3">
    <source>
        <dbReference type="Proteomes" id="UP000289857"/>
    </source>
</evidence>
<dbReference type="AlphaFoldDB" id="A0A4Q1K7B7"/>
<proteinExistence type="predicted"/>
<keyword evidence="1" id="KW-0732">Signal</keyword>
<dbReference type="RefSeq" id="WP_129461973.1">
    <property type="nucleotide sequence ID" value="NZ_SBKN01000006.1"/>
</dbReference>
<feature type="signal peptide" evidence="1">
    <location>
        <begin position="1"/>
        <end position="22"/>
    </location>
</feature>